<accession>A0ACB9JJX9</accession>
<gene>
    <name evidence="1" type="ORF">L1987_13408</name>
</gene>
<organism evidence="1 2">
    <name type="scientific">Smallanthus sonchifolius</name>
    <dbReference type="NCBI Taxonomy" id="185202"/>
    <lineage>
        <taxon>Eukaryota</taxon>
        <taxon>Viridiplantae</taxon>
        <taxon>Streptophyta</taxon>
        <taxon>Embryophyta</taxon>
        <taxon>Tracheophyta</taxon>
        <taxon>Spermatophyta</taxon>
        <taxon>Magnoliopsida</taxon>
        <taxon>eudicotyledons</taxon>
        <taxon>Gunneridae</taxon>
        <taxon>Pentapetalae</taxon>
        <taxon>asterids</taxon>
        <taxon>campanulids</taxon>
        <taxon>Asterales</taxon>
        <taxon>Asteraceae</taxon>
        <taxon>Asteroideae</taxon>
        <taxon>Heliantheae alliance</taxon>
        <taxon>Millerieae</taxon>
        <taxon>Smallanthus</taxon>
    </lineage>
</organism>
<dbReference type="EMBL" id="CM042021">
    <property type="protein sequence ID" value="KAI3819567.1"/>
    <property type="molecule type" value="Genomic_DNA"/>
</dbReference>
<dbReference type="Proteomes" id="UP001056120">
    <property type="component" value="Linkage Group LG04"/>
</dbReference>
<proteinExistence type="predicted"/>
<evidence type="ECO:0000313" key="2">
    <source>
        <dbReference type="Proteomes" id="UP001056120"/>
    </source>
</evidence>
<sequence length="169" mass="19016">MSIESFPIIIIIIYSNLPEEEPPKEYEVMSPLASEQDPAEEDTSEDSGAHAEEGFRSKPGWISGSPLAFEGDVSKDDSQVPTPSNTIEQETAPPSPIRPFYHRARVIHTTRKRTELPRNRDRVIFVEDEQNLSDQALNIMQVRVFESEDRATFADQRAATAEQRATSAK</sequence>
<name>A0ACB9JJX9_9ASTR</name>
<comment type="caution">
    <text evidence="1">The sequence shown here is derived from an EMBL/GenBank/DDBJ whole genome shotgun (WGS) entry which is preliminary data.</text>
</comment>
<protein>
    <submittedName>
        <fullName evidence="1">Uncharacterized protein</fullName>
    </submittedName>
</protein>
<reference evidence="2" key="1">
    <citation type="journal article" date="2022" name="Mol. Ecol. Resour.">
        <title>The genomes of chicory, endive, great burdock and yacon provide insights into Asteraceae palaeo-polyploidization history and plant inulin production.</title>
        <authorList>
            <person name="Fan W."/>
            <person name="Wang S."/>
            <person name="Wang H."/>
            <person name="Wang A."/>
            <person name="Jiang F."/>
            <person name="Liu H."/>
            <person name="Zhao H."/>
            <person name="Xu D."/>
            <person name="Zhang Y."/>
        </authorList>
    </citation>
    <scope>NUCLEOTIDE SEQUENCE [LARGE SCALE GENOMIC DNA]</scope>
    <source>
        <strain evidence="2">cv. Yunnan</strain>
    </source>
</reference>
<reference evidence="1 2" key="2">
    <citation type="journal article" date="2022" name="Mol. Ecol. Resour.">
        <title>The genomes of chicory, endive, great burdock and yacon provide insights into Asteraceae paleo-polyploidization history and plant inulin production.</title>
        <authorList>
            <person name="Fan W."/>
            <person name="Wang S."/>
            <person name="Wang H."/>
            <person name="Wang A."/>
            <person name="Jiang F."/>
            <person name="Liu H."/>
            <person name="Zhao H."/>
            <person name="Xu D."/>
            <person name="Zhang Y."/>
        </authorList>
    </citation>
    <scope>NUCLEOTIDE SEQUENCE [LARGE SCALE GENOMIC DNA]</scope>
    <source>
        <strain evidence="2">cv. Yunnan</strain>
        <tissue evidence="1">Leaves</tissue>
    </source>
</reference>
<keyword evidence="2" id="KW-1185">Reference proteome</keyword>
<evidence type="ECO:0000313" key="1">
    <source>
        <dbReference type="EMBL" id="KAI3819567.1"/>
    </source>
</evidence>